<dbReference type="AlphaFoldDB" id="R0HD23"/>
<organism evidence="7 8">
    <name type="scientific">Capsella rubella</name>
    <dbReference type="NCBI Taxonomy" id="81985"/>
    <lineage>
        <taxon>Eukaryota</taxon>
        <taxon>Viridiplantae</taxon>
        <taxon>Streptophyta</taxon>
        <taxon>Embryophyta</taxon>
        <taxon>Tracheophyta</taxon>
        <taxon>Spermatophyta</taxon>
        <taxon>Magnoliopsida</taxon>
        <taxon>eudicotyledons</taxon>
        <taxon>Gunneridae</taxon>
        <taxon>Pentapetalae</taxon>
        <taxon>rosids</taxon>
        <taxon>malvids</taxon>
        <taxon>Brassicales</taxon>
        <taxon>Brassicaceae</taxon>
        <taxon>Camelineae</taxon>
        <taxon>Capsella</taxon>
    </lineage>
</organism>
<evidence type="ECO:0000256" key="4">
    <source>
        <dbReference type="ARBA" id="ARBA00023163"/>
    </source>
</evidence>
<accession>R0HD23</accession>
<evidence type="ECO:0000256" key="1">
    <source>
        <dbReference type="ARBA" id="ARBA00004123"/>
    </source>
</evidence>
<evidence type="ECO:0000259" key="6">
    <source>
        <dbReference type="PROSITE" id="PS51005"/>
    </source>
</evidence>
<dbReference type="SUPFAM" id="SSF101941">
    <property type="entry name" value="NAC domain"/>
    <property type="match status" value="1"/>
</dbReference>
<dbReference type="GO" id="GO:0005634">
    <property type="term" value="C:nucleus"/>
    <property type="evidence" value="ECO:0007669"/>
    <property type="project" value="UniProtKB-SubCell"/>
</dbReference>
<protein>
    <recommendedName>
        <fullName evidence="6">NAC domain-containing protein</fullName>
    </recommendedName>
</protein>
<keyword evidence="2" id="KW-0805">Transcription regulation</keyword>
<dbReference type="PANTHER" id="PTHR31989">
    <property type="entry name" value="NAC DOMAIN-CONTAINING PROTEIN 82-RELATED"/>
    <property type="match status" value="1"/>
</dbReference>
<dbReference type="EMBL" id="KB870810">
    <property type="protein sequence ID" value="EOA22935.1"/>
    <property type="molecule type" value="Genomic_DNA"/>
</dbReference>
<dbReference type="STRING" id="81985.R0HD23"/>
<dbReference type="InterPro" id="IPR036093">
    <property type="entry name" value="NAC_dom_sf"/>
</dbReference>
<evidence type="ECO:0000313" key="8">
    <source>
        <dbReference type="Proteomes" id="UP000029121"/>
    </source>
</evidence>
<dbReference type="GO" id="GO:0003677">
    <property type="term" value="F:DNA binding"/>
    <property type="evidence" value="ECO:0007669"/>
    <property type="project" value="UniProtKB-KW"/>
</dbReference>
<keyword evidence="4" id="KW-0804">Transcription</keyword>
<dbReference type="Pfam" id="PF02365">
    <property type="entry name" value="NAM"/>
    <property type="match status" value="1"/>
</dbReference>
<evidence type="ECO:0000313" key="7">
    <source>
        <dbReference type="EMBL" id="EOA22935.1"/>
    </source>
</evidence>
<dbReference type="KEGG" id="crb:17884517"/>
<dbReference type="Gene3D" id="2.170.150.80">
    <property type="entry name" value="NAC domain"/>
    <property type="match status" value="1"/>
</dbReference>
<proteinExistence type="predicted"/>
<dbReference type="GO" id="GO:0006355">
    <property type="term" value="P:regulation of DNA-templated transcription"/>
    <property type="evidence" value="ECO:0007669"/>
    <property type="project" value="InterPro"/>
</dbReference>
<feature type="non-terminal residue" evidence="7">
    <location>
        <position position="145"/>
    </location>
</feature>
<gene>
    <name evidence="7" type="ORF">CARUB_v10003671mg</name>
</gene>
<dbReference type="PROSITE" id="PS51005">
    <property type="entry name" value="NAC"/>
    <property type="match status" value="1"/>
</dbReference>
<keyword evidence="5" id="KW-0539">Nucleus</keyword>
<dbReference type="InterPro" id="IPR003441">
    <property type="entry name" value="NAC-dom"/>
</dbReference>
<dbReference type="Proteomes" id="UP000029121">
    <property type="component" value="Unassembled WGS sequence"/>
</dbReference>
<evidence type="ECO:0000256" key="3">
    <source>
        <dbReference type="ARBA" id="ARBA00023125"/>
    </source>
</evidence>
<name>R0HD23_9BRAS</name>
<keyword evidence="3" id="KW-0238">DNA-binding</keyword>
<sequence length="145" mass="17129">MVTPRSHIPGSRFVPSVLVLLDRYLRRRKAGESSRFIYEMDIYKKEPWLLQHVRHFRSKKNMWFYFVTRTKKNKSRAAGAGTWKTSGSVKNIYKDGVKIGTTQLISFKINTLKTGWVMHEYILDDQRFIQDSDQQVVLCILKFKP</sequence>
<feature type="domain" description="NAC" evidence="6">
    <location>
        <begin position="7"/>
        <end position="144"/>
    </location>
</feature>
<evidence type="ECO:0000256" key="2">
    <source>
        <dbReference type="ARBA" id="ARBA00023015"/>
    </source>
</evidence>
<evidence type="ECO:0000256" key="5">
    <source>
        <dbReference type="ARBA" id="ARBA00023242"/>
    </source>
</evidence>
<dbReference type="OrthoDB" id="1114102at2759"/>
<comment type="subcellular location">
    <subcellularLocation>
        <location evidence="1">Nucleus</location>
    </subcellularLocation>
</comment>
<keyword evidence="8" id="KW-1185">Reference proteome</keyword>
<reference evidence="8" key="1">
    <citation type="journal article" date="2013" name="Nat. Genet.">
        <title>The Capsella rubella genome and the genomic consequences of rapid mating system evolution.</title>
        <authorList>
            <person name="Slotte T."/>
            <person name="Hazzouri K.M."/>
            <person name="Agren J.A."/>
            <person name="Koenig D."/>
            <person name="Maumus F."/>
            <person name="Guo Y.L."/>
            <person name="Steige K."/>
            <person name="Platts A.E."/>
            <person name="Escobar J.S."/>
            <person name="Newman L.K."/>
            <person name="Wang W."/>
            <person name="Mandakova T."/>
            <person name="Vello E."/>
            <person name="Smith L.M."/>
            <person name="Henz S.R."/>
            <person name="Steffen J."/>
            <person name="Takuno S."/>
            <person name="Brandvain Y."/>
            <person name="Coop G."/>
            <person name="Andolfatto P."/>
            <person name="Hu T.T."/>
            <person name="Blanchette M."/>
            <person name="Clark R.M."/>
            <person name="Quesneville H."/>
            <person name="Nordborg M."/>
            <person name="Gaut B.S."/>
            <person name="Lysak M.A."/>
            <person name="Jenkins J."/>
            <person name="Grimwood J."/>
            <person name="Chapman J."/>
            <person name="Prochnik S."/>
            <person name="Shu S."/>
            <person name="Rokhsar D."/>
            <person name="Schmutz J."/>
            <person name="Weigel D."/>
            <person name="Wright S.I."/>
        </authorList>
    </citation>
    <scope>NUCLEOTIDE SEQUENCE [LARGE SCALE GENOMIC DNA]</scope>
    <source>
        <strain evidence="8">cv. Monte Gargano</strain>
    </source>
</reference>